<dbReference type="AlphaFoldDB" id="A0A7L2K371"/>
<feature type="non-terminal residue" evidence="2">
    <location>
        <position position="1"/>
    </location>
</feature>
<feature type="region of interest" description="Disordered" evidence="1">
    <location>
        <begin position="1"/>
        <end position="77"/>
    </location>
</feature>
<feature type="non-terminal residue" evidence="2">
    <location>
        <position position="77"/>
    </location>
</feature>
<feature type="compositionally biased region" description="Acidic residues" evidence="1">
    <location>
        <begin position="68"/>
        <end position="77"/>
    </location>
</feature>
<evidence type="ECO:0000313" key="2">
    <source>
        <dbReference type="EMBL" id="NXR29775.1"/>
    </source>
</evidence>
<organism evidence="2 3">
    <name type="scientific">Cinclus mexicanus</name>
    <name type="common">American dipper</name>
    <dbReference type="NCBI Taxonomy" id="161649"/>
    <lineage>
        <taxon>Eukaryota</taxon>
        <taxon>Metazoa</taxon>
        <taxon>Chordata</taxon>
        <taxon>Craniata</taxon>
        <taxon>Vertebrata</taxon>
        <taxon>Euteleostomi</taxon>
        <taxon>Archelosauria</taxon>
        <taxon>Archosauria</taxon>
        <taxon>Dinosauria</taxon>
        <taxon>Saurischia</taxon>
        <taxon>Theropoda</taxon>
        <taxon>Coelurosauria</taxon>
        <taxon>Aves</taxon>
        <taxon>Neognathae</taxon>
        <taxon>Neoaves</taxon>
        <taxon>Telluraves</taxon>
        <taxon>Australaves</taxon>
        <taxon>Passeriformes</taxon>
        <taxon>Cinclidae</taxon>
        <taxon>Cinclus</taxon>
    </lineage>
</organism>
<feature type="compositionally biased region" description="Basic residues" evidence="1">
    <location>
        <begin position="30"/>
        <end position="39"/>
    </location>
</feature>
<sequence length="77" mass="8485">MGVRARVAEWPPRAKASDGSAGNSRDFRPLHRSARRAGRRCKDAEFQAGFSGIPLRQRSSSEATLSECDPEETPEAR</sequence>
<gene>
    <name evidence="2" type="primary">Sipa1l3_2</name>
    <name evidence="2" type="ORF">CINMEX_R14684</name>
</gene>
<evidence type="ECO:0000256" key="1">
    <source>
        <dbReference type="SAM" id="MobiDB-lite"/>
    </source>
</evidence>
<name>A0A7L2K371_CINMU</name>
<keyword evidence="3" id="KW-1185">Reference proteome</keyword>
<evidence type="ECO:0000313" key="3">
    <source>
        <dbReference type="Proteomes" id="UP000590623"/>
    </source>
</evidence>
<reference evidence="2 3" key="1">
    <citation type="submission" date="2019-09" db="EMBL/GenBank/DDBJ databases">
        <title>Bird 10,000 Genomes (B10K) Project - Family phase.</title>
        <authorList>
            <person name="Zhang G."/>
        </authorList>
    </citation>
    <scope>NUCLEOTIDE SEQUENCE [LARGE SCALE GENOMIC DNA]</scope>
    <source>
        <strain evidence="2">B10K-DU-001-77</strain>
        <tissue evidence="2">Muscle</tissue>
    </source>
</reference>
<dbReference type="Proteomes" id="UP000590623">
    <property type="component" value="Unassembled WGS sequence"/>
</dbReference>
<dbReference type="EMBL" id="VWYM01029472">
    <property type="protein sequence ID" value="NXR29775.1"/>
    <property type="molecule type" value="Genomic_DNA"/>
</dbReference>
<dbReference type="OrthoDB" id="2499658at2759"/>
<accession>A0A7L2K371</accession>
<protein>
    <submittedName>
        <fullName evidence="2">SI1L3 protein</fullName>
    </submittedName>
</protein>
<comment type="caution">
    <text evidence="2">The sequence shown here is derived from an EMBL/GenBank/DDBJ whole genome shotgun (WGS) entry which is preliminary data.</text>
</comment>
<proteinExistence type="predicted"/>